<proteinExistence type="predicted"/>
<reference evidence="2" key="1">
    <citation type="submission" date="2018-12" db="EMBL/GenBank/DDBJ databases">
        <title>Genome sequence of Peanibacillus sp.</title>
        <authorList>
            <person name="Subramani G."/>
            <person name="Srinivasan S."/>
            <person name="Kim M.K."/>
        </authorList>
    </citation>
    <scope>NUCLEOTIDE SEQUENCE [LARGE SCALE GENOMIC DNA]</scope>
    <source>
        <strain evidence="2">18JY67-1</strain>
    </source>
</reference>
<dbReference type="Gene3D" id="3.90.1150.30">
    <property type="match status" value="1"/>
</dbReference>
<dbReference type="AlphaFoldDB" id="A0A3Q8X9E3"/>
<dbReference type="SUPFAM" id="SSF142906">
    <property type="entry name" value="YjbR-like"/>
    <property type="match status" value="1"/>
</dbReference>
<dbReference type="Pfam" id="PF04237">
    <property type="entry name" value="YjbR"/>
    <property type="match status" value="1"/>
</dbReference>
<organism evidence="1 2">
    <name type="scientific">Paenibacillus albus</name>
    <dbReference type="NCBI Taxonomy" id="2495582"/>
    <lineage>
        <taxon>Bacteria</taxon>
        <taxon>Bacillati</taxon>
        <taxon>Bacillota</taxon>
        <taxon>Bacilli</taxon>
        <taxon>Bacillales</taxon>
        <taxon>Paenibacillaceae</taxon>
        <taxon>Paenibacillus</taxon>
    </lineage>
</organism>
<accession>A0A3Q8X9E3</accession>
<name>A0A3Q8X9E3_9BACL</name>
<keyword evidence="2" id="KW-1185">Reference proteome</keyword>
<sequence length="107" mass="12585">MLKQVRRICEALPEATEFIDGHGHTSFKVREKTFIMMSDYGMNFKSDLETQEILIQEEHFYRPAYIGHRGWIGIREPKDWAEMATLLKEAYLRAAPKRLVKQVLEAE</sequence>
<dbReference type="KEGG" id="palb:EJC50_00630"/>
<dbReference type="EMBL" id="CP034437">
    <property type="protein sequence ID" value="AZN43458.1"/>
    <property type="molecule type" value="Genomic_DNA"/>
</dbReference>
<dbReference type="Proteomes" id="UP000272528">
    <property type="component" value="Chromosome"/>
</dbReference>
<dbReference type="InterPro" id="IPR058532">
    <property type="entry name" value="YjbR/MT2646/Rv2570-like"/>
</dbReference>
<dbReference type="OrthoDB" id="277063at2"/>
<evidence type="ECO:0000313" key="1">
    <source>
        <dbReference type="EMBL" id="AZN43458.1"/>
    </source>
</evidence>
<dbReference type="GO" id="GO:0003677">
    <property type="term" value="F:DNA binding"/>
    <property type="evidence" value="ECO:0007669"/>
    <property type="project" value="UniProtKB-KW"/>
</dbReference>
<protein>
    <submittedName>
        <fullName evidence="1">MmcQ/YjbR family DNA-binding protein</fullName>
    </submittedName>
</protein>
<keyword evidence="1" id="KW-0238">DNA-binding</keyword>
<gene>
    <name evidence="1" type="ORF">EJC50_00630</name>
</gene>
<dbReference type="InterPro" id="IPR038056">
    <property type="entry name" value="YjbR-like_sf"/>
</dbReference>
<evidence type="ECO:0000313" key="2">
    <source>
        <dbReference type="Proteomes" id="UP000272528"/>
    </source>
</evidence>